<dbReference type="InterPro" id="IPR058240">
    <property type="entry name" value="rSAM_sf"/>
</dbReference>
<accession>A0A9D1DWX2</accession>
<dbReference type="InterPro" id="IPR007197">
    <property type="entry name" value="rSAM"/>
</dbReference>
<dbReference type="SUPFAM" id="SSF102114">
    <property type="entry name" value="Radical SAM enzymes"/>
    <property type="match status" value="1"/>
</dbReference>
<name>A0A9D1DWX2_9FIRM</name>
<dbReference type="InterPro" id="IPR006638">
    <property type="entry name" value="Elp3/MiaA/NifB-like_rSAM"/>
</dbReference>
<feature type="domain" description="Radical SAM core" evidence="1">
    <location>
        <begin position="255"/>
        <end position="491"/>
    </location>
</feature>
<protein>
    <submittedName>
        <fullName evidence="2">TIGR03960 family B12-binding radical SAM protein</fullName>
    </submittedName>
</protein>
<dbReference type="InterPro" id="IPR023862">
    <property type="entry name" value="CHP03960_rSAM"/>
</dbReference>
<dbReference type="InterPro" id="IPR023404">
    <property type="entry name" value="rSAM_horseshoe"/>
</dbReference>
<evidence type="ECO:0000259" key="1">
    <source>
        <dbReference type="PROSITE" id="PS51918"/>
    </source>
</evidence>
<dbReference type="Gene3D" id="3.80.30.20">
    <property type="entry name" value="tm_1862 like domain"/>
    <property type="match status" value="1"/>
</dbReference>
<reference evidence="2" key="1">
    <citation type="submission" date="2020-10" db="EMBL/GenBank/DDBJ databases">
        <authorList>
            <person name="Gilroy R."/>
        </authorList>
    </citation>
    <scope>NUCLEOTIDE SEQUENCE</scope>
    <source>
        <strain evidence="2">CHK189-12415</strain>
    </source>
</reference>
<dbReference type="InterPro" id="IPR045784">
    <property type="entry name" value="Radical_SAM_N2"/>
</dbReference>
<dbReference type="AlphaFoldDB" id="A0A9D1DWX2"/>
<proteinExistence type="predicted"/>
<organism evidence="2 3">
    <name type="scientific">Candidatus Faecivivens stercoravium</name>
    <dbReference type="NCBI Taxonomy" id="2840803"/>
    <lineage>
        <taxon>Bacteria</taxon>
        <taxon>Bacillati</taxon>
        <taxon>Bacillota</taxon>
        <taxon>Clostridia</taxon>
        <taxon>Eubacteriales</taxon>
        <taxon>Oscillospiraceae</taxon>
        <taxon>Oscillospiraceae incertae sedis</taxon>
        <taxon>Candidatus Faecivivens</taxon>
    </lineage>
</organism>
<comment type="caution">
    <text evidence="2">The sequence shown here is derived from an EMBL/GenBank/DDBJ whole genome shotgun (WGS) entry which is preliminary data.</text>
</comment>
<dbReference type="EMBL" id="DVHA01000086">
    <property type="protein sequence ID" value="HIR60438.1"/>
    <property type="molecule type" value="Genomic_DNA"/>
</dbReference>
<dbReference type="PANTHER" id="PTHR42731">
    <property type="entry name" value="SLL1084 PROTEIN"/>
    <property type="match status" value="1"/>
</dbReference>
<dbReference type="GO" id="GO:0003824">
    <property type="term" value="F:catalytic activity"/>
    <property type="evidence" value="ECO:0007669"/>
    <property type="project" value="InterPro"/>
</dbReference>
<evidence type="ECO:0000313" key="3">
    <source>
        <dbReference type="Proteomes" id="UP000824241"/>
    </source>
</evidence>
<dbReference type="Pfam" id="PF04055">
    <property type="entry name" value="Radical_SAM"/>
    <property type="match status" value="1"/>
</dbReference>
<gene>
    <name evidence="2" type="ORF">IAB37_02525</name>
</gene>
<dbReference type="PANTHER" id="PTHR42731:SF1">
    <property type="entry name" value="RADICAL SAM DOMAIN PROTEIN"/>
    <property type="match status" value="1"/>
</dbReference>
<dbReference type="SMART" id="SM00729">
    <property type="entry name" value="Elp3"/>
    <property type="match status" value="1"/>
</dbReference>
<dbReference type="SFLD" id="SFLDG01082">
    <property type="entry name" value="B12-binding_domain_containing"/>
    <property type="match status" value="1"/>
</dbReference>
<sequence length="616" mass="70173">MNVKEKLEPLLLKVQKPARYIGGELHSVIKDKADIDFRIALCFPDTYEIGMSHLGLKILYDIINLDPHCWAERVYAPWIDFEKLMREKGLPLYGLESLDSLDEFQAIGFSLQYELSYTNILNMLDLAGIDPRAACRKESDPIVFAGGPCASNPEPLCDFMDLFQIGEGEEVMMEMIALYRKMKAEGTYTKKDFLREAAQIPGIYVPSLYEITYHEDGTIASVTPKDGAPAKVTKRIIQDMSAVRYPETFIVPYMETVHDRAVLEVMRGCIRGCRFCQAGFIYRPLRAKTPDVLCGQAKLLCDSTGYDELSLSSLSTSDHPQVEELLNRIIDYTDEKKIGLSLPSLRVDNFSESLMEKVSRIHKSGLTFAPEAGNQRMRDVINKNVDEEEIMRTCRIAFEGGYTNVKLYFMSSLPTETDEDVKDIGRLAQRIVDLFFSLEKRPRKMVNVSISVAVFVPKCDTPFQWVGQDTFEVIERKQKALVDSIRSRKISVSWHDVHTSVLEGVIARGDRRLGDAIYRAWKKGCVFDSWSECFHFDRWMEAIHEAGLTPEFYASRTRDLDEILPWDHIDVGVSKAFLKHEWEKAQRAETTRNCREQCAGCGASKLLTRKDGVCVE</sequence>
<dbReference type="GO" id="GO:0051536">
    <property type="term" value="F:iron-sulfur cluster binding"/>
    <property type="evidence" value="ECO:0007669"/>
    <property type="project" value="InterPro"/>
</dbReference>
<dbReference type="Proteomes" id="UP000824241">
    <property type="component" value="Unassembled WGS sequence"/>
</dbReference>
<dbReference type="NCBIfam" id="TIGR03960">
    <property type="entry name" value="rSAM_fuse_unch"/>
    <property type="match status" value="1"/>
</dbReference>
<dbReference type="PROSITE" id="PS51918">
    <property type="entry name" value="RADICAL_SAM"/>
    <property type="match status" value="1"/>
</dbReference>
<evidence type="ECO:0000313" key="2">
    <source>
        <dbReference type="EMBL" id="HIR60438.1"/>
    </source>
</evidence>
<reference evidence="2" key="2">
    <citation type="journal article" date="2021" name="PeerJ">
        <title>Extensive microbial diversity within the chicken gut microbiome revealed by metagenomics and culture.</title>
        <authorList>
            <person name="Gilroy R."/>
            <person name="Ravi A."/>
            <person name="Getino M."/>
            <person name="Pursley I."/>
            <person name="Horton D.L."/>
            <person name="Alikhan N.F."/>
            <person name="Baker D."/>
            <person name="Gharbi K."/>
            <person name="Hall N."/>
            <person name="Watson M."/>
            <person name="Adriaenssens E.M."/>
            <person name="Foster-Nyarko E."/>
            <person name="Jarju S."/>
            <person name="Secka A."/>
            <person name="Antonio M."/>
            <person name="Oren A."/>
            <person name="Chaudhuri R.R."/>
            <person name="La Ragione R."/>
            <person name="Hildebrand F."/>
            <person name="Pallen M.J."/>
        </authorList>
    </citation>
    <scope>NUCLEOTIDE SEQUENCE</scope>
    <source>
        <strain evidence="2">CHK189-12415</strain>
    </source>
</reference>
<dbReference type="SFLD" id="SFLDS00029">
    <property type="entry name" value="Radical_SAM"/>
    <property type="match status" value="1"/>
</dbReference>
<dbReference type="Pfam" id="PF19864">
    <property type="entry name" value="Radical_SAM_N2"/>
    <property type="match status" value="1"/>
</dbReference>